<accession>A0ABD2JY36</accession>
<protein>
    <recommendedName>
        <fullName evidence="3">C2H2-type domain-containing protein</fullName>
    </recommendedName>
</protein>
<evidence type="ECO:0000313" key="4">
    <source>
        <dbReference type="EMBL" id="KAL3095550.1"/>
    </source>
</evidence>
<dbReference type="InterPro" id="IPR013087">
    <property type="entry name" value="Znf_C2H2_type"/>
</dbReference>
<dbReference type="PROSITE" id="PS00028">
    <property type="entry name" value="ZINC_FINGER_C2H2_1"/>
    <property type="match status" value="2"/>
</dbReference>
<keyword evidence="5" id="KW-1185">Reference proteome</keyword>
<feature type="region of interest" description="Disordered" evidence="1">
    <location>
        <begin position="165"/>
        <end position="222"/>
    </location>
</feature>
<evidence type="ECO:0000256" key="2">
    <source>
        <dbReference type="SAM" id="SignalP"/>
    </source>
</evidence>
<reference evidence="4 5" key="1">
    <citation type="submission" date="2024-10" db="EMBL/GenBank/DDBJ databases">
        <authorList>
            <person name="Kim D."/>
        </authorList>
    </citation>
    <scope>NUCLEOTIDE SEQUENCE [LARGE SCALE GENOMIC DNA]</scope>
    <source>
        <strain evidence="4">BH-2024</strain>
    </source>
</reference>
<feature type="region of interest" description="Disordered" evidence="1">
    <location>
        <begin position="98"/>
        <end position="117"/>
    </location>
</feature>
<feature type="region of interest" description="Disordered" evidence="1">
    <location>
        <begin position="855"/>
        <end position="877"/>
    </location>
</feature>
<dbReference type="SMART" id="SM00355">
    <property type="entry name" value="ZnF_C2H2"/>
    <property type="match status" value="7"/>
</dbReference>
<feature type="compositionally biased region" description="Low complexity" evidence="1">
    <location>
        <begin position="197"/>
        <end position="212"/>
    </location>
</feature>
<feature type="domain" description="C2H2-type" evidence="3">
    <location>
        <begin position="761"/>
        <end position="782"/>
    </location>
</feature>
<evidence type="ECO:0000259" key="3">
    <source>
        <dbReference type="PROSITE" id="PS00028"/>
    </source>
</evidence>
<dbReference type="Proteomes" id="UP001620626">
    <property type="component" value="Unassembled WGS sequence"/>
</dbReference>
<name>A0ABD2JY36_9BILA</name>
<dbReference type="Gene3D" id="3.30.160.60">
    <property type="entry name" value="Classic Zinc Finger"/>
    <property type="match status" value="1"/>
</dbReference>
<feature type="region of interest" description="Disordered" evidence="1">
    <location>
        <begin position="668"/>
        <end position="714"/>
    </location>
</feature>
<dbReference type="PANTHER" id="PTHR14312:SF1">
    <property type="entry name" value="BASIC-LEUCINE ZIPPER TRANSCRIPTION FACTOR A"/>
    <property type="match status" value="1"/>
</dbReference>
<sequence length="877" mass="98587">MESKPSPPPPFSQPLFLLLLLASEPRLTTHHHQQIAKILLQNMTSSASSSTKLRQPSGNHFETQNHHVNNTMEVVELSNGDNGFGDGLAVVGDQMNSLPQQHLNKSGDRKDNENGDDVMVVGQNEDAKKNGTDKANVDCILLDEEEENGANNNDDDEIRLIEEPVPKKARPTEHPVPQQPPVNRSPVPEDPKTSREPAVPVSSSSVTAAGPSKPSPLTVPSQEINSYSDLLDRLELYVRTAINENDAVDRKVLDALLSAINTQVQKAPYAVRKLILDKQLVLPNTISMPPSHVVELLIEHDPDHQLSRVVNRMFGEERPKLTEHEKKEKQLLKAMHPAPNMTKLLLEIGQDLVQESTYFDIVHARNLPEMPKNMDTYKQVAAQLKPVWEGLKAKNEPYKLKLSTCHVCNFKTDSRTVLDQHLHTLHFIGRRFQCTFCPEFDTNEYRITKHIIEEHGVRPLPAETGPTKMQCPICEVEFNYKGQRDTHLRVCRRDLHKLRTIQSGHAPEHILMVNRWLWEKPPMEPSILVQQQQQQQQQEAVLRQQQQLKQQQQQLLRNQRLLSSGTTPAAALATVAHTRLIGAGNVHNANRFPSAQSAQVGPSVGQILRMARDKGQNITPQMIQAAMQTQLLQQQQKLKSHQILAAAAAKLTPAATMANQQRALINNGARQQHHQQQQQQQMLKTTSAAAAAHSAATAVGGGGGAPSSHPHPHQHHHYVCEICDLAQLTDREQYRVHLQSAHRQLLGKNNAEMASGAPLACSRCRDRFWTYEGLERHLVMVHGLVTADLLAKAQRKADSGRCKLCSKQYAFNILQHLVSDHQIKLCSAEIMYSCDVCSYRCTSYQKLERHLETEHPNTGANKQQHQHQQQQQQQQQR</sequence>
<comment type="caution">
    <text evidence="4">The sequence shown here is derived from an EMBL/GenBank/DDBJ whole genome shotgun (WGS) entry which is preliminary data.</text>
</comment>
<dbReference type="AlphaFoldDB" id="A0ABD2JY36"/>
<feature type="domain" description="C2H2-type" evidence="3">
    <location>
        <begin position="834"/>
        <end position="855"/>
    </location>
</feature>
<dbReference type="PANTHER" id="PTHR14312">
    <property type="entry name" value="CREB/ATF BZIP TRANSCRIPTION FACTOR"/>
    <property type="match status" value="1"/>
</dbReference>
<proteinExistence type="predicted"/>
<feature type="compositionally biased region" description="Low complexity" evidence="1">
    <location>
        <begin position="866"/>
        <end position="877"/>
    </location>
</feature>
<keyword evidence="2" id="KW-0732">Signal</keyword>
<gene>
    <name evidence="4" type="ORF">niasHT_024376</name>
</gene>
<feature type="signal peptide" evidence="2">
    <location>
        <begin position="1"/>
        <end position="30"/>
    </location>
</feature>
<feature type="compositionally biased region" description="Low complexity" evidence="1">
    <location>
        <begin position="674"/>
        <end position="698"/>
    </location>
</feature>
<dbReference type="EMBL" id="JBICBT010000879">
    <property type="protein sequence ID" value="KAL3095550.1"/>
    <property type="molecule type" value="Genomic_DNA"/>
</dbReference>
<organism evidence="4 5">
    <name type="scientific">Heterodera trifolii</name>
    <dbReference type="NCBI Taxonomy" id="157864"/>
    <lineage>
        <taxon>Eukaryota</taxon>
        <taxon>Metazoa</taxon>
        <taxon>Ecdysozoa</taxon>
        <taxon>Nematoda</taxon>
        <taxon>Chromadorea</taxon>
        <taxon>Rhabditida</taxon>
        <taxon>Tylenchina</taxon>
        <taxon>Tylenchomorpha</taxon>
        <taxon>Tylenchoidea</taxon>
        <taxon>Heteroderidae</taxon>
        <taxon>Heteroderinae</taxon>
        <taxon>Heterodera</taxon>
    </lineage>
</organism>
<feature type="chain" id="PRO_5044794033" description="C2H2-type domain-containing protein" evidence="2">
    <location>
        <begin position="31"/>
        <end position="877"/>
    </location>
</feature>
<evidence type="ECO:0000313" key="5">
    <source>
        <dbReference type="Proteomes" id="UP001620626"/>
    </source>
</evidence>
<evidence type="ECO:0000256" key="1">
    <source>
        <dbReference type="SAM" id="MobiDB-lite"/>
    </source>
</evidence>